<reference evidence="1 2" key="1">
    <citation type="journal article" date="2011" name="Cell">
        <title>Insight into structure and assembly of the nuclear pore complex by utilizing the genome of a eukaryotic thermophile.</title>
        <authorList>
            <person name="Amlacher S."/>
            <person name="Sarges P."/>
            <person name="Flemming D."/>
            <person name="van Noort V."/>
            <person name="Kunze R."/>
            <person name="Devos D.P."/>
            <person name="Arumugam M."/>
            <person name="Bork P."/>
            <person name="Hurt E."/>
        </authorList>
    </citation>
    <scope>NUCLEOTIDE SEQUENCE [LARGE SCALE GENOMIC DNA]</scope>
    <source>
        <strain evidence="2">DSM 1495 / CBS 144.50 / IMI 039719</strain>
    </source>
</reference>
<dbReference type="OMA" id="YWCQSNR"/>
<proteinExistence type="predicted"/>
<dbReference type="eggNOG" id="ENOG502SUNA">
    <property type="taxonomic scope" value="Eukaryota"/>
</dbReference>
<sequence>MGTVGQLFRFGIELELLIAKSKHHQKQQVKWSPFRKPLSAFQTEPTWESLTKDVSIRLKEAIVLNHINKINDAFMSNYGEWSITQEATITPKDGHILLKLVSPIYDSLLTPQYESDVTTIFPPIGLARLSKAILYFEPALDYLLFSRPNLHTQLQKEDKYWCRSNRTSVPLLDLSLRDCFSKIDAASAMVTDQSENCVPLVETMNLVSKTSPRDIALCMDHDFVQGKLFKWNMVGMMPSGAGIDGCGRATVEFRRPPGSLSAEEAMGCVGVALAFVAKAVEVDGEQEG</sequence>
<name>G0SFR7_CHATD</name>
<dbReference type="EMBL" id="GL988047">
    <property type="protein sequence ID" value="EGS17832.1"/>
    <property type="molecule type" value="Genomic_DNA"/>
</dbReference>
<gene>
    <name evidence="1" type="ORF">CTHT_0071870</name>
</gene>
<dbReference type="RefSeq" id="XP_006697450.1">
    <property type="nucleotide sequence ID" value="XM_006697387.1"/>
</dbReference>
<dbReference type="AlphaFoldDB" id="G0SFR7"/>
<protein>
    <submittedName>
        <fullName evidence="1">Uncharacterized protein</fullName>
    </submittedName>
</protein>
<keyword evidence="2" id="KW-1185">Reference proteome</keyword>
<evidence type="ECO:0000313" key="2">
    <source>
        <dbReference type="Proteomes" id="UP000008066"/>
    </source>
</evidence>
<organism evidence="2">
    <name type="scientific">Chaetomium thermophilum (strain DSM 1495 / CBS 144.50 / IMI 039719)</name>
    <name type="common">Thermochaetoides thermophila</name>
    <dbReference type="NCBI Taxonomy" id="759272"/>
    <lineage>
        <taxon>Eukaryota</taxon>
        <taxon>Fungi</taxon>
        <taxon>Dikarya</taxon>
        <taxon>Ascomycota</taxon>
        <taxon>Pezizomycotina</taxon>
        <taxon>Sordariomycetes</taxon>
        <taxon>Sordariomycetidae</taxon>
        <taxon>Sordariales</taxon>
        <taxon>Chaetomiaceae</taxon>
        <taxon>Thermochaetoides</taxon>
    </lineage>
</organism>
<accession>G0SFR7</accession>
<dbReference type="Proteomes" id="UP000008066">
    <property type="component" value="Unassembled WGS sequence"/>
</dbReference>
<dbReference type="HOGENOM" id="CLU_057716_0_0_1"/>
<dbReference type="KEGG" id="cthr:CTHT_0071870"/>
<evidence type="ECO:0000313" key="1">
    <source>
        <dbReference type="EMBL" id="EGS17832.1"/>
    </source>
</evidence>
<dbReference type="OrthoDB" id="5291055at2759"/>
<dbReference type="GeneID" id="18261225"/>